<feature type="domain" description="C3H1-type" evidence="7">
    <location>
        <begin position="213"/>
        <end position="241"/>
    </location>
</feature>
<evidence type="ECO:0000259" key="7">
    <source>
        <dbReference type="PROSITE" id="PS50103"/>
    </source>
</evidence>
<gene>
    <name evidence="8" type="ORF">F0562_020359</name>
</gene>
<dbReference type="InterPro" id="IPR045877">
    <property type="entry name" value="ZFP36-like"/>
</dbReference>
<evidence type="ECO:0000256" key="4">
    <source>
        <dbReference type="ARBA" id="ARBA00022833"/>
    </source>
</evidence>
<sequence>MEDLYASSSSKVPKLKALNGNIAPINTQREDHQFFLGVNRYHRPSFESYASVDSSNLENLDSTLIRYLRSGSPASASSGDAPKYRSMIGNQYYSSKSNTSGGGSFGLRSSSPLSAIENLETPPSRSPPVFKMPVKVEEDVLVMDGILVGSVPRARVTSASSDSGGSLSGSNILYRTEMCRPWEDSGSCRYGSKCQFAHGKEELRPSRFPNKNKSKAQTCKSFTSSESCTHGAKCLSVHHQVGTLIKSEQASASPIEQAAAAATAATTQTVSPFKSEQACSSCIISFASTNCSPQDNGTEVALPSVSTDKTGRASPIELAAAVATTQTVSPFKSEQASSSSGFTSTDWSPQDDAIEVVLPSSLSTDKTPSKEVVDAHLHTVLYGPIQRKRLPVFSEICPE</sequence>
<evidence type="ECO:0000256" key="2">
    <source>
        <dbReference type="ARBA" id="ARBA00022737"/>
    </source>
</evidence>
<dbReference type="PANTHER" id="PTHR12547:SF18">
    <property type="entry name" value="PROTEIN TIS11"/>
    <property type="match status" value="1"/>
</dbReference>
<keyword evidence="4 5" id="KW-0862">Zinc</keyword>
<evidence type="ECO:0000256" key="6">
    <source>
        <dbReference type="SAM" id="MobiDB-lite"/>
    </source>
</evidence>
<feature type="zinc finger region" description="C3H1-type" evidence="5">
    <location>
        <begin position="213"/>
        <end position="241"/>
    </location>
</feature>
<dbReference type="SMART" id="SM00356">
    <property type="entry name" value="ZnF_C3H1"/>
    <property type="match status" value="2"/>
</dbReference>
<proteinExistence type="predicted"/>
<dbReference type="Gene3D" id="4.10.1000.10">
    <property type="entry name" value="Zinc finger, CCCH-type"/>
    <property type="match status" value="1"/>
</dbReference>
<dbReference type="InterPro" id="IPR000571">
    <property type="entry name" value="Znf_CCCH"/>
</dbReference>
<dbReference type="Proteomes" id="UP000325577">
    <property type="component" value="Linkage Group LG10"/>
</dbReference>
<reference evidence="8 9" key="1">
    <citation type="submission" date="2019-09" db="EMBL/GenBank/DDBJ databases">
        <title>A chromosome-level genome assembly of the Chinese tupelo Nyssa sinensis.</title>
        <authorList>
            <person name="Yang X."/>
            <person name="Kang M."/>
            <person name="Yang Y."/>
            <person name="Xiong H."/>
            <person name="Wang M."/>
            <person name="Zhang Z."/>
            <person name="Wang Z."/>
            <person name="Wu H."/>
            <person name="Ma T."/>
            <person name="Liu J."/>
            <person name="Xi Z."/>
        </authorList>
    </citation>
    <scope>NUCLEOTIDE SEQUENCE [LARGE SCALE GENOMIC DNA]</scope>
    <source>
        <strain evidence="8">J267</strain>
        <tissue evidence="8">Leaf</tissue>
    </source>
</reference>
<evidence type="ECO:0000256" key="3">
    <source>
        <dbReference type="ARBA" id="ARBA00022771"/>
    </source>
</evidence>
<evidence type="ECO:0000313" key="8">
    <source>
        <dbReference type="EMBL" id="KAA8545575.1"/>
    </source>
</evidence>
<feature type="region of interest" description="Disordered" evidence="6">
    <location>
        <begin position="329"/>
        <end position="348"/>
    </location>
</feature>
<dbReference type="GO" id="GO:0008270">
    <property type="term" value="F:zinc ion binding"/>
    <property type="evidence" value="ECO:0007669"/>
    <property type="project" value="UniProtKB-KW"/>
</dbReference>
<dbReference type="GO" id="GO:0003729">
    <property type="term" value="F:mRNA binding"/>
    <property type="evidence" value="ECO:0007669"/>
    <property type="project" value="InterPro"/>
</dbReference>
<feature type="compositionally biased region" description="Low complexity" evidence="6">
    <location>
        <begin position="333"/>
        <end position="348"/>
    </location>
</feature>
<keyword evidence="1 5" id="KW-0479">Metal-binding</keyword>
<evidence type="ECO:0000256" key="1">
    <source>
        <dbReference type="ARBA" id="ARBA00022723"/>
    </source>
</evidence>
<dbReference type="PROSITE" id="PS50103">
    <property type="entry name" value="ZF_C3H1"/>
    <property type="match status" value="2"/>
</dbReference>
<dbReference type="OrthoDB" id="410307at2759"/>
<evidence type="ECO:0000256" key="5">
    <source>
        <dbReference type="PROSITE-ProRule" id="PRU00723"/>
    </source>
</evidence>
<name>A0A5J5BRF4_9ASTE</name>
<organism evidence="8 9">
    <name type="scientific">Nyssa sinensis</name>
    <dbReference type="NCBI Taxonomy" id="561372"/>
    <lineage>
        <taxon>Eukaryota</taxon>
        <taxon>Viridiplantae</taxon>
        <taxon>Streptophyta</taxon>
        <taxon>Embryophyta</taxon>
        <taxon>Tracheophyta</taxon>
        <taxon>Spermatophyta</taxon>
        <taxon>Magnoliopsida</taxon>
        <taxon>eudicotyledons</taxon>
        <taxon>Gunneridae</taxon>
        <taxon>Pentapetalae</taxon>
        <taxon>asterids</taxon>
        <taxon>Cornales</taxon>
        <taxon>Nyssaceae</taxon>
        <taxon>Nyssa</taxon>
    </lineage>
</organism>
<dbReference type="AlphaFoldDB" id="A0A5J5BRF4"/>
<protein>
    <recommendedName>
        <fullName evidence="7">C3H1-type domain-containing protein</fullName>
    </recommendedName>
</protein>
<feature type="domain" description="C3H1-type" evidence="7">
    <location>
        <begin position="173"/>
        <end position="201"/>
    </location>
</feature>
<dbReference type="FunFam" id="4.10.1000.10:FF:000001">
    <property type="entry name" value="zinc finger CCCH domain-containing protein 15-like"/>
    <property type="match status" value="1"/>
</dbReference>
<keyword evidence="2" id="KW-0677">Repeat</keyword>
<accession>A0A5J5BRF4</accession>
<dbReference type="EMBL" id="CM018033">
    <property type="protein sequence ID" value="KAA8545575.1"/>
    <property type="molecule type" value="Genomic_DNA"/>
</dbReference>
<dbReference type="SUPFAM" id="SSF90229">
    <property type="entry name" value="CCCH zinc finger"/>
    <property type="match status" value="1"/>
</dbReference>
<evidence type="ECO:0000313" key="9">
    <source>
        <dbReference type="Proteomes" id="UP000325577"/>
    </source>
</evidence>
<dbReference type="PANTHER" id="PTHR12547">
    <property type="entry name" value="CCCH ZINC FINGER/TIS11-RELATED"/>
    <property type="match status" value="1"/>
</dbReference>
<dbReference type="InterPro" id="IPR036855">
    <property type="entry name" value="Znf_CCCH_sf"/>
</dbReference>
<keyword evidence="3 5" id="KW-0863">Zinc-finger</keyword>
<keyword evidence="9" id="KW-1185">Reference proteome</keyword>
<dbReference type="Pfam" id="PF00642">
    <property type="entry name" value="zf-CCCH"/>
    <property type="match status" value="1"/>
</dbReference>
<feature type="zinc finger region" description="C3H1-type" evidence="5">
    <location>
        <begin position="173"/>
        <end position="201"/>
    </location>
</feature>